<dbReference type="InterPro" id="IPR001138">
    <property type="entry name" value="Zn2Cys6_DnaBD"/>
</dbReference>
<evidence type="ECO:0000256" key="5">
    <source>
        <dbReference type="ARBA" id="ARBA00023163"/>
    </source>
</evidence>
<dbReference type="InterPro" id="IPR050335">
    <property type="entry name" value="ERT1_acuK_gluconeogen_tf"/>
</dbReference>
<feature type="domain" description="Zn(2)-C6 fungal-type" evidence="9">
    <location>
        <begin position="59"/>
        <end position="90"/>
    </location>
</feature>
<reference evidence="10" key="1">
    <citation type="submission" date="2022-08" db="EMBL/GenBank/DDBJ databases">
        <title>A Global Phylogenomic Analysis of the Shiitake Genus Lentinula.</title>
        <authorList>
            <consortium name="DOE Joint Genome Institute"/>
            <person name="Sierra-Patev S."/>
            <person name="Min B."/>
            <person name="Naranjo-Ortiz M."/>
            <person name="Looney B."/>
            <person name="Konkel Z."/>
            <person name="Slot J.C."/>
            <person name="Sakamoto Y."/>
            <person name="Steenwyk J.L."/>
            <person name="Rokas A."/>
            <person name="Carro J."/>
            <person name="Camarero S."/>
            <person name="Ferreira P."/>
            <person name="Molpeceres G."/>
            <person name="Ruiz-Duenas F.J."/>
            <person name="Serrano A."/>
            <person name="Henrissat B."/>
            <person name="Drula E."/>
            <person name="Hughes K.W."/>
            <person name="Mata J.L."/>
            <person name="Ishikawa N.K."/>
            <person name="Vargas-Isla R."/>
            <person name="Ushijima S."/>
            <person name="Smith C.A."/>
            <person name="Ahrendt S."/>
            <person name="Andreopoulos W."/>
            <person name="He G."/>
            <person name="Labutti K."/>
            <person name="Lipzen A."/>
            <person name="Ng V."/>
            <person name="Riley R."/>
            <person name="Sandor L."/>
            <person name="Barry K."/>
            <person name="Martinez A.T."/>
            <person name="Xiao Y."/>
            <person name="Gibbons J.G."/>
            <person name="Terashima K."/>
            <person name="Grigoriev I.V."/>
            <person name="Hibbett D.S."/>
        </authorList>
    </citation>
    <scope>NUCLEOTIDE SEQUENCE</scope>
    <source>
        <strain evidence="10">JLM2183</strain>
    </source>
</reference>
<keyword evidence="3" id="KW-0805">Transcription regulation</keyword>
<dbReference type="OrthoDB" id="5575144at2759"/>
<dbReference type="EMBL" id="JAOTPV010000002">
    <property type="protein sequence ID" value="KAJ4488298.1"/>
    <property type="molecule type" value="Genomic_DNA"/>
</dbReference>
<proteinExistence type="predicted"/>
<evidence type="ECO:0000256" key="6">
    <source>
        <dbReference type="ARBA" id="ARBA00023242"/>
    </source>
</evidence>
<accession>A0A9W9AQZ3</accession>
<feature type="region of interest" description="Disordered" evidence="8">
    <location>
        <begin position="165"/>
        <end position="189"/>
    </location>
</feature>
<dbReference type="PROSITE" id="PS50048">
    <property type="entry name" value="ZN2_CY6_FUNGAL_2"/>
    <property type="match status" value="1"/>
</dbReference>
<dbReference type="PANTHER" id="PTHR47659:SF7">
    <property type="entry name" value="FUNGAL TRANSCRIPTIONAL REGULATORY PROTEIN, N-TERMINAL DOMAIN-CONTAINING PROTEIN"/>
    <property type="match status" value="1"/>
</dbReference>
<dbReference type="AlphaFoldDB" id="A0A9W9AQZ3"/>
<feature type="region of interest" description="Disordered" evidence="8">
    <location>
        <begin position="208"/>
        <end position="232"/>
    </location>
</feature>
<feature type="compositionally biased region" description="Pro residues" evidence="8">
    <location>
        <begin position="171"/>
        <end position="182"/>
    </location>
</feature>
<evidence type="ECO:0000256" key="7">
    <source>
        <dbReference type="ARBA" id="ARBA00040903"/>
    </source>
</evidence>
<dbReference type="CDD" id="cd00067">
    <property type="entry name" value="GAL4"/>
    <property type="match status" value="1"/>
</dbReference>
<keyword evidence="6" id="KW-0539">Nucleus</keyword>
<evidence type="ECO:0000313" key="10">
    <source>
        <dbReference type="EMBL" id="KAJ4488298.1"/>
    </source>
</evidence>
<dbReference type="GO" id="GO:0008270">
    <property type="term" value="F:zinc ion binding"/>
    <property type="evidence" value="ECO:0007669"/>
    <property type="project" value="InterPro"/>
</dbReference>
<evidence type="ECO:0000256" key="4">
    <source>
        <dbReference type="ARBA" id="ARBA00023125"/>
    </source>
</evidence>
<gene>
    <name evidence="10" type="ORF">J3R30DRAFT_917458</name>
</gene>
<comment type="caution">
    <text evidence="10">The sequence shown here is derived from an EMBL/GenBank/DDBJ whole genome shotgun (WGS) entry which is preliminary data.</text>
</comment>
<feature type="region of interest" description="Disordered" evidence="8">
    <location>
        <begin position="92"/>
        <end position="113"/>
    </location>
</feature>
<evidence type="ECO:0000256" key="8">
    <source>
        <dbReference type="SAM" id="MobiDB-lite"/>
    </source>
</evidence>
<organism evidence="10 11">
    <name type="scientific">Lentinula aciculospora</name>
    <dbReference type="NCBI Taxonomy" id="153920"/>
    <lineage>
        <taxon>Eukaryota</taxon>
        <taxon>Fungi</taxon>
        <taxon>Dikarya</taxon>
        <taxon>Basidiomycota</taxon>
        <taxon>Agaricomycotina</taxon>
        <taxon>Agaricomycetes</taxon>
        <taxon>Agaricomycetidae</taxon>
        <taxon>Agaricales</taxon>
        <taxon>Marasmiineae</taxon>
        <taxon>Omphalotaceae</taxon>
        <taxon>Lentinula</taxon>
    </lineage>
</organism>
<dbReference type="InterPro" id="IPR036864">
    <property type="entry name" value="Zn2-C6_fun-type_DNA-bd_sf"/>
</dbReference>
<evidence type="ECO:0000259" key="9">
    <source>
        <dbReference type="PROSITE" id="PS50048"/>
    </source>
</evidence>
<keyword evidence="1" id="KW-0479">Metal-binding</keyword>
<evidence type="ECO:0000256" key="2">
    <source>
        <dbReference type="ARBA" id="ARBA00022833"/>
    </source>
</evidence>
<keyword evidence="5" id="KW-0804">Transcription</keyword>
<keyword evidence="2" id="KW-0862">Zinc</keyword>
<dbReference type="SUPFAM" id="SSF57701">
    <property type="entry name" value="Zn2/Cys6 DNA-binding domain"/>
    <property type="match status" value="1"/>
</dbReference>
<dbReference type="Proteomes" id="UP001150266">
    <property type="component" value="Unassembled WGS sequence"/>
</dbReference>
<dbReference type="SMART" id="SM00066">
    <property type="entry name" value="GAL4"/>
    <property type="match status" value="1"/>
</dbReference>
<protein>
    <recommendedName>
        <fullName evidence="7">Transcription activator of gluconeogenesis ERT1</fullName>
    </recommendedName>
</protein>
<keyword evidence="11" id="KW-1185">Reference proteome</keyword>
<dbReference type="Gene3D" id="4.10.240.10">
    <property type="entry name" value="Zn(2)-C6 fungal-type DNA-binding domain"/>
    <property type="match status" value="1"/>
</dbReference>
<dbReference type="GO" id="GO:0000981">
    <property type="term" value="F:DNA-binding transcription factor activity, RNA polymerase II-specific"/>
    <property type="evidence" value="ECO:0007669"/>
    <property type="project" value="InterPro"/>
</dbReference>
<dbReference type="GO" id="GO:0003677">
    <property type="term" value="F:DNA binding"/>
    <property type="evidence" value="ECO:0007669"/>
    <property type="project" value="UniProtKB-KW"/>
</dbReference>
<dbReference type="PANTHER" id="PTHR47659">
    <property type="entry name" value="ZN(II)2CYS6 TRANSCRIPTION FACTOR (EUROFUNG)-RELATED"/>
    <property type="match status" value="1"/>
</dbReference>
<evidence type="ECO:0000256" key="3">
    <source>
        <dbReference type="ARBA" id="ARBA00023015"/>
    </source>
</evidence>
<keyword evidence="4" id="KW-0238">DNA-binding</keyword>
<name>A0A9W9AQZ3_9AGAR</name>
<sequence length="298" mass="33109">MASVVSNSSDFDTPMDPSVHYPLLSTHPLTYSTMPMHMYPLTPSSQRTFHTKRRQVKNACTNCQKACKKCDDARPCLRCIKYGIPSECVDSQRKERKKGVKRGPYNKKRDCKGNGSVANFDALPHQQEVLPITNGEGPDNPPLSFPPNLGLHYVGPVTTYSGASYTNQYSLPPPLPPPPPVKPPERRADPQLLMHPTSRHVHSQLYAAYPPQPPQHSSPRAESSRVYPSPPASYYQAAPARPIYPHPGPHFAHSYAAPIRSNPHEQQLMMQASYPYMAVAYGKPEGGGYLDEDQGVRK</sequence>
<feature type="compositionally biased region" description="Basic residues" evidence="8">
    <location>
        <begin position="94"/>
        <end position="106"/>
    </location>
</feature>
<evidence type="ECO:0000256" key="1">
    <source>
        <dbReference type="ARBA" id="ARBA00022723"/>
    </source>
</evidence>
<evidence type="ECO:0000313" key="11">
    <source>
        <dbReference type="Proteomes" id="UP001150266"/>
    </source>
</evidence>